<dbReference type="OrthoDB" id="2651057at2759"/>
<dbReference type="HOGENOM" id="CLU_174203_0_0_1"/>
<name>A0A0D0CU38_9AGAM</name>
<evidence type="ECO:0000313" key="2">
    <source>
        <dbReference type="EMBL" id="KIK74601.1"/>
    </source>
</evidence>
<protein>
    <submittedName>
        <fullName evidence="2">Uncharacterized protein</fullName>
    </submittedName>
</protein>
<feature type="region of interest" description="Disordered" evidence="1">
    <location>
        <begin position="1"/>
        <end position="38"/>
    </location>
</feature>
<organism evidence="2 3">
    <name type="scientific">Paxillus rubicundulus Ve08.2h10</name>
    <dbReference type="NCBI Taxonomy" id="930991"/>
    <lineage>
        <taxon>Eukaryota</taxon>
        <taxon>Fungi</taxon>
        <taxon>Dikarya</taxon>
        <taxon>Basidiomycota</taxon>
        <taxon>Agaricomycotina</taxon>
        <taxon>Agaricomycetes</taxon>
        <taxon>Agaricomycetidae</taxon>
        <taxon>Boletales</taxon>
        <taxon>Paxilineae</taxon>
        <taxon>Paxillaceae</taxon>
        <taxon>Paxillus</taxon>
    </lineage>
</organism>
<dbReference type="InParanoid" id="A0A0D0CU38"/>
<proteinExistence type="predicted"/>
<dbReference type="EMBL" id="KN828711">
    <property type="protein sequence ID" value="KIK74601.1"/>
    <property type="molecule type" value="Genomic_DNA"/>
</dbReference>
<reference evidence="3" key="2">
    <citation type="submission" date="2015-01" db="EMBL/GenBank/DDBJ databases">
        <title>Evolutionary Origins and Diversification of the Mycorrhizal Mutualists.</title>
        <authorList>
            <consortium name="DOE Joint Genome Institute"/>
            <consortium name="Mycorrhizal Genomics Consortium"/>
            <person name="Kohler A."/>
            <person name="Kuo A."/>
            <person name="Nagy L.G."/>
            <person name="Floudas D."/>
            <person name="Copeland A."/>
            <person name="Barry K.W."/>
            <person name="Cichocki N."/>
            <person name="Veneault-Fourrey C."/>
            <person name="LaButti K."/>
            <person name="Lindquist E.A."/>
            <person name="Lipzen A."/>
            <person name="Lundell T."/>
            <person name="Morin E."/>
            <person name="Murat C."/>
            <person name="Riley R."/>
            <person name="Ohm R."/>
            <person name="Sun H."/>
            <person name="Tunlid A."/>
            <person name="Henrissat B."/>
            <person name="Grigoriev I.V."/>
            <person name="Hibbett D.S."/>
            <person name="Martin F."/>
        </authorList>
    </citation>
    <scope>NUCLEOTIDE SEQUENCE [LARGE SCALE GENOMIC DNA]</scope>
    <source>
        <strain evidence="3">Ve08.2h10</strain>
    </source>
</reference>
<reference evidence="2 3" key="1">
    <citation type="submission" date="2014-04" db="EMBL/GenBank/DDBJ databases">
        <authorList>
            <consortium name="DOE Joint Genome Institute"/>
            <person name="Kuo A."/>
            <person name="Kohler A."/>
            <person name="Jargeat P."/>
            <person name="Nagy L.G."/>
            <person name="Floudas D."/>
            <person name="Copeland A."/>
            <person name="Barry K.W."/>
            <person name="Cichocki N."/>
            <person name="Veneault-Fourrey C."/>
            <person name="LaButti K."/>
            <person name="Lindquist E.A."/>
            <person name="Lipzen A."/>
            <person name="Lundell T."/>
            <person name="Morin E."/>
            <person name="Murat C."/>
            <person name="Sun H."/>
            <person name="Tunlid A."/>
            <person name="Henrissat B."/>
            <person name="Grigoriev I.V."/>
            <person name="Hibbett D.S."/>
            <person name="Martin F."/>
            <person name="Nordberg H.P."/>
            <person name="Cantor M.N."/>
            <person name="Hua S.X."/>
        </authorList>
    </citation>
    <scope>NUCLEOTIDE SEQUENCE [LARGE SCALE GENOMIC DNA]</scope>
    <source>
        <strain evidence="2 3">Ve08.2h10</strain>
    </source>
</reference>
<accession>A0A0D0CU38</accession>
<gene>
    <name evidence="2" type="ORF">PAXRUDRAFT_19707</name>
</gene>
<evidence type="ECO:0000256" key="1">
    <source>
        <dbReference type="SAM" id="MobiDB-lite"/>
    </source>
</evidence>
<dbReference type="Proteomes" id="UP000054538">
    <property type="component" value="Unassembled WGS sequence"/>
</dbReference>
<evidence type="ECO:0000313" key="3">
    <source>
        <dbReference type="Proteomes" id="UP000054538"/>
    </source>
</evidence>
<sequence length="109" mass="12680">MPHHHVPQTGRLASQLSTRDGVKQTSQKDDLPPWPQPQGIFSNGCTFHPVTFLNTVKDLIERASRLFTADGHMLFRLFKEFEVDPQTPDHYFHVHDRTKYLHISYLKQA</sequence>
<dbReference type="AlphaFoldDB" id="A0A0D0CU38"/>
<keyword evidence="3" id="KW-1185">Reference proteome</keyword>
<feature type="compositionally biased region" description="Basic and acidic residues" evidence="1">
    <location>
        <begin position="20"/>
        <end position="31"/>
    </location>
</feature>